<feature type="region of interest" description="Disordered" evidence="1">
    <location>
        <begin position="64"/>
        <end position="122"/>
    </location>
</feature>
<feature type="chain" id="PRO_5045871551" evidence="2">
    <location>
        <begin position="20"/>
        <end position="206"/>
    </location>
</feature>
<comment type="caution">
    <text evidence="3">The sequence shown here is derived from an EMBL/GenBank/DDBJ whole genome shotgun (WGS) entry which is preliminary data.</text>
</comment>
<sequence>MHLLAGGLFLFAAAAAVSGTPENAAATAPLAEQDGVVPQEQQFYRSQGGAAAVEPDLGTLGGQGFVSHLDCGHEGVPGGDGNDIPPPQSPSGQPPSPPPVDEPAPNNLPPTPTPPYPIRYPSQTAALGTGALVSTGTGIFPLATGRARPSYLLVSEAAPAAGRSKEEYSPGDVNQEALADINPDSPALTLCKTWSTRVMETRDHWW</sequence>
<reference evidence="3 4" key="1">
    <citation type="journal article" date="2024" name="Commun. Biol.">
        <title>Comparative genomic analysis of thermophilic fungi reveals convergent evolutionary adaptations and gene losses.</title>
        <authorList>
            <person name="Steindorff A.S."/>
            <person name="Aguilar-Pontes M.V."/>
            <person name="Robinson A.J."/>
            <person name="Andreopoulos B."/>
            <person name="LaButti K."/>
            <person name="Kuo A."/>
            <person name="Mondo S."/>
            <person name="Riley R."/>
            <person name="Otillar R."/>
            <person name="Haridas S."/>
            <person name="Lipzen A."/>
            <person name="Grimwood J."/>
            <person name="Schmutz J."/>
            <person name="Clum A."/>
            <person name="Reid I.D."/>
            <person name="Moisan M.C."/>
            <person name="Butler G."/>
            <person name="Nguyen T.T.M."/>
            <person name="Dewar K."/>
            <person name="Conant G."/>
            <person name="Drula E."/>
            <person name="Henrissat B."/>
            <person name="Hansel C."/>
            <person name="Singer S."/>
            <person name="Hutchinson M.I."/>
            <person name="de Vries R.P."/>
            <person name="Natvig D.O."/>
            <person name="Powell A.J."/>
            <person name="Tsang A."/>
            <person name="Grigoriev I.V."/>
        </authorList>
    </citation>
    <scope>NUCLEOTIDE SEQUENCE [LARGE SCALE GENOMIC DNA]</scope>
    <source>
        <strain evidence="3 4">CBS 620.91</strain>
    </source>
</reference>
<evidence type="ECO:0000256" key="1">
    <source>
        <dbReference type="SAM" id="MobiDB-lite"/>
    </source>
</evidence>
<evidence type="ECO:0000256" key="2">
    <source>
        <dbReference type="SAM" id="SignalP"/>
    </source>
</evidence>
<evidence type="ECO:0000313" key="3">
    <source>
        <dbReference type="EMBL" id="KAL1835692.1"/>
    </source>
</evidence>
<feature type="signal peptide" evidence="2">
    <location>
        <begin position="1"/>
        <end position="19"/>
    </location>
</feature>
<name>A0ABR3V1Q3_HUMIN</name>
<dbReference type="Proteomes" id="UP001583172">
    <property type="component" value="Unassembled WGS sequence"/>
</dbReference>
<keyword evidence="2" id="KW-0732">Signal</keyword>
<gene>
    <name evidence="3" type="ORF">VTJ49DRAFT_6205</name>
</gene>
<keyword evidence="4" id="KW-1185">Reference proteome</keyword>
<evidence type="ECO:0000313" key="4">
    <source>
        <dbReference type="Proteomes" id="UP001583172"/>
    </source>
</evidence>
<organism evidence="3 4">
    <name type="scientific">Humicola insolens</name>
    <name type="common">Soft-rot fungus</name>
    <dbReference type="NCBI Taxonomy" id="85995"/>
    <lineage>
        <taxon>Eukaryota</taxon>
        <taxon>Fungi</taxon>
        <taxon>Dikarya</taxon>
        <taxon>Ascomycota</taxon>
        <taxon>Pezizomycotina</taxon>
        <taxon>Sordariomycetes</taxon>
        <taxon>Sordariomycetidae</taxon>
        <taxon>Sordariales</taxon>
        <taxon>Chaetomiaceae</taxon>
        <taxon>Mycothermus</taxon>
    </lineage>
</organism>
<feature type="compositionally biased region" description="Pro residues" evidence="1">
    <location>
        <begin position="84"/>
        <end position="118"/>
    </location>
</feature>
<proteinExistence type="predicted"/>
<protein>
    <submittedName>
        <fullName evidence="3">Uncharacterized protein</fullName>
    </submittedName>
</protein>
<dbReference type="EMBL" id="JAZGSY010000564">
    <property type="protein sequence ID" value="KAL1835692.1"/>
    <property type="molecule type" value="Genomic_DNA"/>
</dbReference>
<accession>A0ABR3V1Q3</accession>
<feature type="region of interest" description="Disordered" evidence="1">
    <location>
        <begin position="160"/>
        <end position="179"/>
    </location>
</feature>